<evidence type="ECO:0000256" key="1">
    <source>
        <dbReference type="SAM" id="MobiDB-lite"/>
    </source>
</evidence>
<evidence type="ECO:0000313" key="2">
    <source>
        <dbReference type="EMBL" id="GGJ85360.1"/>
    </source>
</evidence>
<dbReference type="EMBL" id="BMMD01000014">
    <property type="protein sequence ID" value="GGJ85360.1"/>
    <property type="molecule type" value="Genomic_DNA"/>
</dbReference>
<gene>
    <name evidence="2" type="ORF">GCM10011372_24540</name>
</gene>
<reference evidence="2" key="2">
    <citation type="submission" date="2020-09" db="EMBL/GenBank/DDBJ databases">
        <authorList>
            <person name="Sun Q."/>
            <person name="Zhou Y."/>
        </authorList>
    </citation>
    <scope>NUCLEOTIDE SEQUENCE</scope>
    <source>
        <strain evidence="2">CGMCC 1.8984</strain>
    </source>
</reference>
<proteinExistence type="predicted"/>
<evidence type="ECO:0000313" key="3">
    <source>
        <dbReference type="Proteomes" id="UP000636956"/>
    </source>
</evidence>
<name>A0A917UU50_9MICO</name>
<comment type="caution">
    <text evidence="2">The sequence shown here is derived from an EMBL/GenBank/DDBJ whole genome shotgun (WGS) entry which is preliminary data.</text>
</comment>
<keyword evidence="3" id="KW-1185">Reference proteome</keyword>
<organism evidence="2 3">
    <name type="scientific">Agromyces bauzanensis</name>
    <dbReference type="NCBI Taxonomy" id="1308924"/>
    <lineage>
        <taxon>Bacteria</taxon>
        <taxon>Bacillati</taxon>
        <taxon>Actinomycetota</taxon>
        <taxon>Actinomycetes</taxon>
        <taxon>Micrococcales</taxon>
        <taxon>Microbacteriaceae</taxon>
        <taxon>Agromyces</taxon>
    </lineage>
</organism>
<dbReference type="AlphaFoldDB" id="A0A917UU50"/>
<sequence>MTQSAFHPSVLTYWRRRLAASDRPYRIFDAVTTVITESGAVSGRRRRAIDSTILDDPAARDALVSALVNDALTVLAALDGVELTAHGQFHMAVNRFPLGPFGSGRRHPQSPATLSIGEVLPLVDPIGPHLPPEGRASDAEQSGSLRPIPIGDP</sequence>
<protein>
    <submittedName>
        <fullName evidence="2">Uncharacterized protein</fullName>
    </submittedName>
</protein>
<reference evidence="2" key="1">
    <citation type="journal article" date="2014" name="Int. J. Syst. Evol. Microbiol.">
        <title>Complete genome sequence of Corynebacterium casei LMG S-19264T (=DSM 44701T), isolated from a smear-ripened cheese.</title>
        <authorList>
            <consortium name="US DOE Joint Genome Institute (JGI-PGF)"/>
            <person name="Walter F."/>
            <person name="Albersmeier A."/>
            <person name="Kalinowski J."/>
            <person name="Ruckert C."/>
        </authorList>
    </citation>
    <scope>NUCLEOTIDE SEQUENCE</scope>
    <source>
        <strain evidence="2">CGMCC 1.8984</strain>
    </source>
</reference>
<dbReference type="Proteomes" id="UP000636956">
    <property type="component" value="Unassembled WGS sequence"/>
</dbReference>
<accession>A0A917UU50</accession>
<feature type="region of interest" description="Disordered" evidence="1">
    <location>
        <begin position="125"/>
        <end position="153"/>
    </location>
</feature>